<dbReference type="STRING" id="4555.A0A368PKV8"/>
<feature type="compositionally biased region" description="Basic and acidic residues" evidence="1">
    <location>
        <begin position="25"/>
        <end position="35"/>
    </location>
</feature>
<reference evidence="3" key="1">
    <citation type="journal article" date="2012" name="Nat. Biotechnol.">
        <title>Reference genome sequence of the model plant Setaria.</title>
        <authorList>
            <person name="Bennetzen J.L."/>
            <person name="Schmutz J."/>
            <person name="Wang H."/>
            <person name="Percifield R."/>
            <person name="Hawkins J."/>
            <person name="Pontaroli A.C."/>
            <person name="Estep M."/>
            <person name="Feng L."/>
            <person name="Vaughn J.N."/>
            <person name="Grimwood J."/>
            <person name="Jenkins J."/>
            <person name="Barry K."/>
            <person name="Lindquist E."/>
            <person name="Hellsten U."/>
            <person name="Deshpande S."/>
            <person name="Wang X."/>
            <person name="Wu X."/>
            <person name="Mitros T."/>
            <person name="Triplett J."/>
            <person name="Yang X."/>
            <person name="Ye C.Y."/>
            <person name="Mauro-Herrera M."/>
            <person name="Wang L."/>
            <person name="Li P."/>
            <person name="Sharma M."/>
            <person name="Sharma R."/>
            <person name="Ronald P.C."/>
            <person name="Panaud O."/>
            <person name="Kellogg E.A."/>
            <person name="Brutnell T.P."/>
            <person name="Doust A.N."/>
            <person name="Tuskan G.A."/>
            <person name="Rokhsar D."/>
            <person name="Devos K.M."/>
        </authorList>
    </citation>
    <scope>NUCLEOTIDE SEQUENCE [LARGE SCALE GENOMIC DNA]</scope>
    <source>
        <strain evidence="3">Yugu1</strain>
    </source>
</reference>
<protein>
    <recommendedName>
        <fullName evidence="2">Myb-like domain-containing protein</fullName>
    </recommendedName>
</protein>
<proteinExistence type="predicted"/>
<feature type="region of interest" description="Disordered" evidence="1">
    <location>
        <begin position="207"/>
        <end position="231"/>
    </location>
</feature>
<dbReference type="PROSITE" id="PS50090">
    <property type="entry name" value="MYB_LIKE"/>
    <property type="match status" value="1"/>
</dbReference>
<dbReference type="AlphaFoldDB" id="A0A368PKV8"/>
<sequence length="322" mass="36842">MNRSSVSPIDLGATRTHSPAEEEDGLSHDAVKDVGAEEDESINVDDDARTDKRLNWTVEEDKRLASAWLRNSKDPVDGNGKKVERYWEDVTTEYNKTTETSRKRNRNQLKIRWDRSRKPLTDFHGVWVNADRVWQSGMSDDQLTDKALEMWAGQNSGKAFHLLHMWKVVRGQQKWSAYIARLKKEKEKSTKANSNLSAVVNLDLDGEKRPMGQKKAKKELKGNKKGNDALSDLNNKFDKFIEASNKNRAEREKMIEIQQSLADKKIEAAKISHEAAHEQTKCKMLETYTQLLLTPHDQLNADALAERNLALESMRLALFPNN</sequence>
<organism evidence="3">
    <name type="scientific">Setaria italica</name>
    <name type="common">Foxtail millet</name>
    <name type="synonym">Panicum italicum</name>
    <dbReference type="NCBI Taxonomy" id="4555"/>
    <lineage>
        <taxon>Eukaryota</taxon>
        <taxon>Viridiplantae</taxon>
        <taxon>Streptophyta</taxon>
        <taxon>Embryophyta</taxon>
        <taxon>Tracheophyta</taxon>
        <taxon>Spermatophyta</taxon>
        <taxon>Magnoliopsida</taxon>
        <taxon>Liliopsida</taxon>
        <taxon>Poales</taxon>
        <taxon>Poaceae</taxon>
        <taxon>PACMAD clade</taxon>
        <taxon>Panicoideae</taxon>
        <taxon>Panicodae</taxon>
        <taxon>Paniceae</taxon>
        <taxon>Cenchrinae</taxon>
        <taxon>Setaria</taxon>
    </lineage>
</organism>
<evidence type="ECO:0000256" key="1">
    <source>
        <dbReference type="SAM" id="MobiDB-lite"/>
    </source>
</evidence>
<name>A0A368PKV8_SETIT</name>
<dbReference type="EMBL" id="CM003528">
    <property type="protein sequence ID" value="RCV06417.1"/>
    <property type="molecule type" value="Genomic_DNA"/>
</dbReference>
<feature type="domain" description="Myb-like" evidence="2">
    <location>
        <begin position="48"/>
        <end position="117"/>
    </location>
</feature>
<dbReference type="PANTHER" id="PTHR45224">
    <property type="entry name" value="OS01G0527900 PROTEIN-RELATED"/>
    <property type="match status" value="1"/>
</dbReference>
<feature type="compositionally biased region" description="Acidic residues" evidence="1">
    <location>
        <begin position="36"/>
        <end position="45"/>
    </location>
</feature>
<accession>A0A368PKV8</accession>
<dbReference type="InterPro" id="IPR001005">
    <property type="entry name" value="SANT/Myb"/>
</dbReference>
<reference evidence="3" key="2">
    <citation type="submission" date="2015-07" db="EMBL/GenBank/DDBJ databases">
        <authorList>
            <person name="Noorani M."/>
        </authorList>
    </citation>
    <scope>NUCLEOTIDE SEQUENCE</scope>
    <source>
        <strain evidence="3">Yugu1</strain>
    </source>
</reference>
<dbReference type="OrthoDB" id="687262at2759"/>
<evidence type="ECO:0000259" key="2">
    <source>
        <dbReference type="PROSITE" id="PS50090"/>
    </source>
</evidence>
<gene>
    <name evidence="3" type="ORF">SETIT_1G160700v2</name>
</gene>
<dbReference type="PANTHER" id="PTHR45224:SF5">
    <property type="entry name" value="OS02G0311800 PROTEIN"/>
    <property type="match status" value="1"/>
</dbReference>
<feature type="region of interest" description="Disordered" evidence="1">
    <location>
        <begin position="1"/>
        <end position="49"/>
    </location>
</feature>
<evidence type="ECO:0000313" key="3">
    <source>
        <dbReference type="EMBL" id="RCV06417.1"/>
    </source>
</evidence>